<organism evidence="1 2">
    <name type="scientific">Agrobacterium salinitolerans</name>
    <dbReference type="NCBI Taxonomy" id="1183413"/>
    <lineage>
        <taxon>Bacteria</taxon>
        <taxon>Pseudomonadati</taxon>
        <taxon>Pseudomonadota</taxon>
        <taxon>Alphaproteobacteria</taxon>
        <taxon>Hyphomicrobiales</taxon>
        <taxon>Rhizobiaceae</taxon>
        <taxon>Rhizobium/Agrobacterium group</taxon>
        <taxon>Agrobacterium</taxon>
    </lineage>
</organism>
<dbReference type="Proteomes" id="UP000319481">
    <property type="component" value="Unassembled WGS sequence"/>
</dbReference>
<accession>A0ABY3BIL6</accession>
<sequence length="75" mass="8524">MTEQSILWEQDGIDSGWLFAKNIGSVRSSSSYRPGGWWFLPKWLPDSQENDIGPFKTRTAAVAEAERLATHRLTK</sequence>
<protein>
    <recommendedName>
        <fullName evidence="3">Integrase</fullName>
    </recommendedName>
</protein>
<gene>
    <name evidence="1" type="ORF">EXN23_22735</name>
</gene>
<reference evidence="1 2" key="1">
    <citation type="journal article" date="2019" name="Appl. Microbiol. Biotechnol.">
        <title>Differential efficiency of wild type rhizogenic strains for rol gene transformation of plants.</title>
        <authorList>
            <person name="Desmet S."/>
            <person name="De Keyser E."/>
            <person name="Van Vaerenbergh J."/>
            <person name="Baeyen S."/>
            <person name="Van Huylenbroeck J."/>
            <person name="Geelen D."/>
            <person name="Dhooghe E."/>
        </authorList>
    </citation>
    <scope>NUCLEOTIDE SEQUENCE [LARGE SCALE GENOMIC DNA]</scope>
    <source>
        <strain evidence="1 2">GBBC3283</strain>
    </source>
</reference>
<evidence type="ECO:0000313" key="1">
    <source>
        <dbReference type="EMBL" id="TRA84181.1"/>
    </source>
</evidence>
<proteinExistence type="predicted"/>
<comment type="caution">
    <text evidence="1">The sequence shown here is derived from an EMBL/GenBank/DDBJ whole genome shotgun (WGS) entry which is preliminary data.</text>
</comment>
<keyword evidence="2" id="KW-1185">Reference proteome</keyword>
<evidence type="ECO:0000313" key="2">
    <source>
        <dbReference type="Proteomes" id="UP000319481"/>
    </source>
</evidence>
<name>A0ABY3BIL6_9HYPH</name>
<evidence type="ECO:0008006" key="3">
    <source>
        <dbReference type="Google" id="ProtNLM"/>
    </source>
</evidence>
<dbReference type="EMBL" id="SGNZ01000016">
    <property type="protein sequence ID" value="TRA84181.1"/>
    <property type="molecule type" value="Genomic_DNA"/>
</dbReference>